<dbReference type="HOGENOM" id="CLU_124502_0_0_5"/>
<dbReference type="Gene3D" id="3.90.1010.10">
    <property type="match status" value="1"/>
</dbReference>
<evidence type="ECO:0000313" key="3">
    <source>
        <dbReference type="EMBL" id="BAQ18023.1"/>
    </source>
</evidence>
<dbReference type="EMBL" id="AP014648">
    <property type="protein sequence ID" value="BAQ18023.1"/>
    <property type="molecule type" value="Genomic_DNA"/>
</dbReference>
<dbReference type="InterPro" id="IPR003808">
    <property type="entry name" value="Fe-S_metab-assoc_dom"/>
</dbReference>
<dbReference type="Pfam" id="PF02657">
    <property type="entry name" value="SufE"/>
    <property type="match status" value="1"/>
</dbReference>
<comment type="similarity">
    <text evidence="1">Belongs to the SufE family.</text>
</comment>
<proteinExistence type="inferred from homology"/>
<dbReference type="PANTHER" id="PTHR43597">
    <property type="entry name" value="SULFUR ACCEPTOR PROTEIN CSDE"/>
    <property type="match status" value="1"/>
</dbReference>
<dbReference type="PANTHER" id="PTHR43597:SF5">
    <property type="entry name" value="SUFE-LIKE PROTEIN 2, CHLOROPLASTIC"/>
    <property type="match status" value="1"/>
</dbReference>
<gene>
    <name evidence="3" type="ORF">GL4_2589</name>
</gene>
<name>A0A0A8K504_9HYPH</name>
<dbReference type="Proteomes" id="UP000031643">
    <property type="component" value="Chromosome"/>
</dbReference>
<organism evidence="3 4">
    <name type="scientific">Methyloceanibacter caenitepidi</name>
    <dbReference type="NCBI Taxonomy" id="1384459"/>
    <lineage>
        <taxon>Bacteria</taxon>
        <taxon>Pseudomonadati</taxon>
        <taxon>Pseudomonadota</taxon>
        <taxon>Alphaproteobacteria</taxon>
        <taxon>Hyphomicrobiales</taxon>
        <taxon>Hyphomicrobiaceae</taxon>
        <taxon>Methyloceanibacter</taxon>
    </lineage>
</organism>
<dbReference type="STRING" id="1384459.GL4_2589"/>
<dbReference type="SUPFAM" id="SSF82649">
    <property type="entry name" value="SufE/NifU"/>
    <property type="match status" value="1"/>
</dbReference>
<evidence type="ECO:0000313" key="4">
    <source>
        <dbReference type="Proteomes" id="UP000031643"/>
    </source>
</evidence>
<dbReference type="AlphaFoldDB" id="A0A0A8K504"/>
<keyword evidence="4" id="KW-1185">Reference proteome</keyword>
<reference evidence="3 4" key="1">
    <citation type="submission" date="2014-09" db="EMBL/GenBank/DDBJ databases">
        <title>Genome sequencing of Methyloceanibacter caenitepidi Gela4.</title>
        <authorList>
            <person name="Takeuchi M."/>
            <person name="Susumu S."/>
            <person name="Kamagata Y."/>
            <person name="Oshima K."/>
            <person name="Hattori M."/>
            <person name="Iwasaki W."/>
        </authorList>
    </citation>
    <scope>NUCLEOTIDE SEQUENCE [LARGE SCALE GENOMIC DNA]</scope>
    <source>
        <strain evidence="3 4">Gela4</strain>
    </source>
</reference>
<feature type="domain" description="Fe-S metabolism associated" evidence="2">
    <location>
        <begin position="27"/>
        <end position="149"/>
    </location>
</feature>
<protein>
    <submittedName>
        <fullName evidence="3">Sulfur acceptor protein SufE for iron-sulfur cluster assembly</fullName>
    </submittedName>
</protein>
<accession>A0A0A8K504</accession>
<sequence length="159" mass="17729">MSGEQAYIQAMDTATTIDRPSFEEILADFELLDDWEDRYRYVIELGKKLEPLPDELRNADTKVQGCVSQVWLSTTVHRNGVPRLAFIGDSDAHIVRGLVAILFAIYSGKTADEILDIDAVKTLGELHLNEHLTPQRSNGLMAMVTRIRTDAEKARTGAA</sequence>
<dbReference type="KEGG" id="mcg:GL4_2589"/>
<evidence type="ECO:0000259" key="2">
    <source>
        <dbReference type="Pfam" id="PF02657"/>
    </source>
</evidence>
<evidence type="ECO:0000256" key="1">
    <source>
        <dbReference type="ARBA" id="ARBA00010282"/>
    </source>
</evidence>